<protein>
    <submittedName>
        <fullName evidence="1">Uncharacterized protein</fullName>
    </submittedName>
</protein>
<evidence type="ECO:0000313" key="2">
    <source>
        <dbReference type="Proteomes" id="UP001172155"/>
    </source>
</evidence>
<organism evidence="1 2">
    <name type="scientific">Schizothecium vesticola</name>
    <dbReference type="NCBI Taxonomy" id="314040"/>
    <lineage>
        <taxon>Eukaryota</taxon>
        <taxon>Fungi</taxon>
        <taxon>Dikarya</taxon>
        <taxon>Ascomycota</taxon>
        <taxon>Pezizomycotina</taxon>
        <taxon>Sordariomycetes</taxon>
        <taxon>Sordariomycetidae</taxon>
        <taxon>Sordariales</taxon>
        <taxon>Schizotheciaceae</taxon>
        <taxon>Schizothecium</taxon>
    </lineage>
</organism>
<keyword evidence="2" id="KW-1185">Reference proteome</keyword>
<accession>A0AA40F5G8</accession>
<comment type="caution">
    <text evidence="1">The sequence shown here is derived from an EMBL/GenBank/DDBJ whole genome shotgun (WGS) entry which is preliminary data.</text>
</comment>
<gene>
    <name evidence="1" type="ORF">B0T18DRAFT_387481</name>
</gene>
<dbReference type="AlphaFoldDB" id="A0AA40F5G8"/>
<dbReference type="Proteomes" id="UP001172155">
    <property type="component" value="Unassembled WGS sequence"/>
</dbReference>
<evidence type="ECO:0000313" key="1">
    <source>
        <dbReference type="EMBL" id="KAK0751342.1"/>
    </source>
</evidence>
<dbReference type="EMBL" id="JAUKUD010000002">
    <property type="protein sequence ID" value="KAK0751342.1"/>
    <property type="molecule type" value="Genomic_DNA"/>
</dbReference>
<sequence>MEWGRRLGKQELAISTFSSGTTTNGSPSHAMEAVGYTAAALSLAKATKTTYRLTKLLYRAVRDAGALSQQIEDTTVPFSTFASALEAAMASLKHCCMDDEKNSLVMKYFDKTSFPAHLQQLSRNINTRIRSLYDRIDSIGLTGRLPFGLSDVVKSFK</sequence>
<reference evidence="1" key="1">
    <citation type="submission" date="2023-06" db="EMBL/GenBank/DDBJ databases">
        <title>Genome-scale phylogeny and comparative genomics of the fungal order Sordariales.</title>
        <authorList>
            <consortium name="Lawrence Berkeley National Laboratory"/>
            <person name="Hensen N."/>
            <person name="Bonometti L."/>
            <person name="Westerberg I."/>
            <person name="Brannstrom I.O."/>
            <person name="Guillou S."/>
            <person name="Cros-Aarteil S."/>
            <person name="Calhoun S."/>
            <person name="Haridas S."/>
            <person name="Kuo A."/>
            <person name="Mondo S."/>
            <person name="Pangilinan J."/>
            <person name="Riley R."/>
            <person name="LaButti K."/>
            <person name="Andreopoulos B."/>
            <person name="Lipzen A."/>
            <person name="Chen C."/>
            <person name="Yanf M."/>
            <person name="Daum C."/>
            <person name="Ng V."/>
            <person name="Clum A."/>
            <person name="Steindorff A."/>
            <person name="Ohm R."/>
            <person name="Martin F."/>
            <person name="Silar P."/>
            <person name="Natvig D."/>
            <person name="Lalanne C."/>
            <person name="Gautier V."/>
            <person name="Ament-velasquez S.L."/>
            <person name="Kruys A."/>
            <person name="Hutchinson M.I."/>
            <person name="Powell A.J."/>
            <person name="Barry K."/>
            <person name="Miller A.N."/>
            <person name="Grigoriev I.V."/>
            <person name="Debuchy R."/>
            <person name="Gladieux P."/>
            <person name="Thoren M.H."/>
            <person name="Johannesson H."/>
        </authorList>
    </citation>
    <scope>NUCLEOTIDE SEQUENCE</scope>
    <source>
        <strain evidence="1">SMH3187-1</strain>
    </source>
</reference>
<proteinExistence type="predicted"/>
<name>A0AA40F5G8_9PEZI</name>